<dbReference type="AlphaFoldDB" id="A0A8H6YGJ6"/>
<dbReference type="Pfam" id="PF12770">
    <property type="entry name" value="CHAT"/>
    <property type="match status" value="1"/>
</dbReference>
<name>A0A8H6YGJ6_9AGAR</name>
<evidence type="ECO:0000259" key="1">
    <source>
        <dbReference type="Pfam" id="PF12770"/>
    </source>
</evidence>
<accession>A0A8H6YGJ6</accession>
<reference evidence="2" key="1">
    <citation type="submission" date="2020-05" db="EMBL/GenBank/DDBJ databases">
        <title>Mycena genomes resolve the evolution of fungal bioluminescence.</title>
        <authorList>
            <person name="Tsai I.J."/>
        </authorList>
    </citation>
    <scope>NUCLEOTIDE SEQUENCE</scope>
    <source>
        <strain evidence="2">CCC161011</strain>
    </source>
</reference>
<feature type="domain" description="CHAT" evidence="1">
    <location>
        <begin position="248"/>
        <end position="474"/>
    </location>
</feature>
<dbReference type="EMBL" id="JACAZI010000006">
    <property type="protein sequence ID" value="KAF7358147.1"/>
    <property type="molecule type" value="Genomic_DNA"/>
</dbReference>
<keyword evidence="3" id="KW-1185">Reference proteome</keyword>
<evidence type="ECO:0000313" key="2">
    <source>
        <dbReference type="EMBL" id="KAF7358147.1"/>
    </source>
</evidence>
<sequence>MLGIDIQSRQRVLTSKTNIGLASDAATCASRFKDIEKAVEFLEAGRSVFWSQGLQIHTSLEDLYSAHPLLAQRLSDISKQLELGSHRDVVSLRMLPPQNKEHMILDKKDTYYRKLNSTWVQVLQDVQQQPGFEGFLRPKSLKELKNAASGGPVVILNAGTLCCTAFIMGVSGDVQCVNLEKMTWKRAEQLGKLLYALLQESEVAISQLLAKMQTRTKSKESSPVQPRLKWKLEDSDDDTVNKVFAWMLGELWTSLVQPIILALGLKRSDKPDRLWWCPTGPLTLLPIHAAGLYSGDETDCVSDYVVSSYTPTLTALLNPPTNQTSSPFKVTTVIQPVTPGCSDLPGTTEELARIQAKVPKEWLTSLGDTSPSTVKIALIHLRESSITHFACHGIQDIQNPLDSGLILTDGRLKVSELMHGNEDVKSRKERMTLAFLSACETAKGDENVPDEAMHLAATFLFIGYRAVVATMWQVILLVLNQLESSHYVPRKIADPDCPQIVETFYEHLFKDCDATAIPPILPDLTKSAEALHAAITKLRADPNVEFKRWVPFVHYGV</sequence>
<dbReference type="Proteomes" id="UP000620124">
    <property type="component" value="Unassembled WGS sequence"/>
</dbReference>
<dbReference type="OrthoDB" id="9991317at2759"/>
<evidence type="ECO:0000313" key="3">
    <source>
        <dbReference type="Proteomes" id="UP000620124"/>
    </source>
</evidence>
<protein>
    <submittedName>
        <fullName evidence="2">CHAT domain-containing protein</fullName>
    </submittedName>
</protein>
<dbReference type="InterPro" id="IPR024983">
    <property type="entry name" value="CHAT_dom"/>
</dbReference>
<proteinExistence type="predicted"/>
<gene>
    <name evidence="2" type="ORF">MVEN_00862800</name>
</gene>
<organism evidence="2 3">
    <name type="scientific">Mycena venus</name>
    <dbReference type="NCBI Taxonomy" id="2733690"/>
    <lineage>
        <taxon>Eukaryota</taxon>
        <taxon>Fungi</taxon>
        <taxon>Dikarya</taxon>
        <taxon>Basidiomycota</taxon>
        <taxon>Agaricomycotina</taxon>
        <taxon>Agaricomycetes</taxon>
        <taxon>Agaricomycetidae</taxon>
        <taxon>Agaricales</taxon>
        <taxon>Marasmiineae</taxon>
        <taxon>Mycenaceae</taxon>
        <taxon>Mycena</taxon>
    </lineage>
</organism>
<comment type="caution">
    <text evidence="2">The sequence shown here is derived from an EMBL/GenBank/DDBJ whole genome shotgun (WGS) entry which is preliminary data.</text>
</comment>